<evidence type="ECO:0000313" key="3">
    <source>
        <dbReference type="Proteomes" id="UP001165275"/>
    </source>
</evidence>
<accession>A0ABT0K6Y3</accession>
<feature type="signal peptide" evidence="1">
    <location>
        <begin position="1"/>
        <end position="22"/>
    </location>
</feature>
<dbReference type="Proteomes" id="UP001165275">
    <property type="component" value="Unassembled WGS sequence"/>
</dbReference>
<proteinExistence type="predicted"/>
<name>A0ABT0K6Y3_9GAMM</name>
<keyword evidence="1" id="KW-0732">Signal</keyword>
<protein>
    <submittedName>
        <fullName evidence="2">Uncharacterized protein</fullName>
    </submittedName>
</protein>
<reference evidence="2" key="1">
    <citation type="submission" date="2021-04" db="EMBL/GenBank/DDBJ databases">
        <title>Genome sequence of Serratia sp. arafor3.</title>
        <authorList>
            <person name="Besaury L."/>
        </authorList>
    </citation>
    <scope>NUCLEOTIDE SEQUENCE</scope>
    <source>
        <strain evidence="2">Arafor3</strain>
    </source>
</reference>
<keyword evidence="3" id="KW-1185">Reference proteome</keyword>
<evidence type="ECO:0000313" key="2">
    <source>
        <dbReference type="EMBL" id="MCL1027514.1"/>
    </source>
</evidence>
<evidence type="ECO:0000256" key="1">
    <source>
        <dbReference type="SAM" id="SignalP"/>
    </source>
</evidence>
<sequence length="165" mass="18210">MNKSKLGILMLGALVFSANTFAGTISSQEQNMRNTVTKCINDIQQSEKAGPIDGKTVLDVIYGTSEGAHKYCSSAADKTRSAITPGYNQQEQWDAEFLELFEEYGAIPKEDANKPYALNMLKKIRALAAPSKLDGRHAQSKLYVYRAMMQELDKLDALLPSIEGQ</sequence>
<gene>
    <name evidence="2" type="ORF">KAJ71_00430</name>
</gene>
<comment type="caution">
    <text evidence="2">The sequence shown here is derived from an EMBL/GenBank/DDBJ whole genome shotgun (WGS) entry which is preliminary data.</text>
</comment>
<organism evidence="2 3">
    <name type="scientific">Serratia silvae</name>
    <dbReference type="NCBI Taxonomy" id="2824122"/>
    <lineage>
        <taxon>Bacteria</taxon>
        <taxon>Pseudomonadati</taxon>
        <taxon>Pseudomonadota</taxon>
        <taxon>Gammaproteobacteria</taxon>
        <taxon>Enterobacterales</taxon>
        <taxon>Yersiniaceae</taxon>
        <taxon>Serratia</taxon>
    </lineage>
</organism>
<dbReference type="EMBL" id="JAGQDC010000001">
    <property type="protein sequence ID" value="MCL1027514.1"/>
    <property type="molecule type" value="Genomic_DNA"/>
</dbReference>
<dbReference type="RefSeq" id="WP_248943881.1">
    <property type="nucleotide sequence ID" value="NZ_CBCSGY010000027.1"/>
</dbReference>
<feature type="chain" id="PRO_5045405289" evidence="1">
    <location>
        <begin position="23"/>
        <end position="165"/>
    </location>
</feature>